<comment type="similarity">
    <text evidence="2">Belongs to the LDLR family.</text>
</comment>
<dbReference type="Pfam" id="PF12662">
    <property type="entry name" value="cEGF"/>
    <property type="match status" value="1"/>
</dbReference>
<evidence type="ECO:0000256" key="13">
    <source>
        <dbReference type="PROSITE-ProRule" id="PRU00076"/>
    </source>
</evidence>
<protein>
    <recommendedName>
        <fullName evidence="15">EGF-like domain-containing protein</fullName>
    </recommendedName>
</protein>
<dbReference type="SMART" id="SM00179">
    <property type="entry name" value="EGF_CA"/>
    <property type="match status" value="2"/>
</dbReference>
<dbReference type="GO" id="GO:0006898">
    <property type="term" value="P:receptor-mediated endocytosis"/>
    <property type="evidence" value="ECO:0007669"/>
    <property type="project" value="TreeGrafter"/>
</dbReference>
<keyword evidence="8" id="KW-1133">Transmembrane helix</keyword>
<reference evidence="16" key="1">
    <citation type="submission" date="2025-08" db="UniProtKB">
        <authorList>
            <consortium name="Ensembl"/>
        </authorList>
    </citation>
    <scope>IDENTIFICATION</scope>
</reference>
<dbReference type="GO" id="GO:0043235">
    <property type="term" value="C:receptor complex"/>
    <property type="evidence" value="ECO:0007669"/>
    <property type="project" value="TreeGrafter"/>
</dbReference>
<keyword evidence="7" id="KW-0677">Repeat</keyword>
<evidence type="ECO:0000256" key="4">
    <source>
        <dbReference type="ARBA" id="ARBA00022583"/>
    </source>
</evidence>
<dbReference type="InterPro" id="IPR000033">
    <property type="entry name" value="LDLR_classB_rpt"/>
</dbReference>
<evidence type="ECO:0000256" key="8">
    <source>
        <dbReference type="ARBA" id="ARBA00022989"/>
    </source>
</evidence>
<evidence type="ECO:0000256" key="11">
    <source>
        <dbReference type="ARBA" id="ARBA00023170"/>
    </source>
</evidence>
<dbReference type="Proteomes" id="UP000261520">
    <property type="component" value="Unplaced"/>
</dbReference>
<feature type="disulfide bond" evidence="14">
    <location>
        <begin position="43"/>
        <end position="58"/>
    </location>
</feature>
<evidence type="ECO:0000313" key="16">
    <source>
        <dbReference type="Ensembl" id="ENSPMGP00000015539.1"/>
    </source>
</evidence>
<dbReference type="InterPro" id="IPR011042">
    <property type="entry name" value="6-blade_b-propeller_TolB-like"/>
</dbReference>
<evidence type="ECO:0000259" key="15">
    <source>
        <dbReference type="PROSITE" id="PS50026"/>
    </source>
</evidence>
<dbReference type="PROSITE" id="PS50068">
    <property type="entry name" value="LDLRA_2"/>
    <property type="match status" value="2"/>
</dbReference>
<dbReference type="PRINTS" id="PR00261">
    <property type="entry name" value="LDLRECEPTOR"/>
</dbReference>
<dbReference type="PANTHER" id="PTHR22722">
    <property type="entry name" value="LOW-DENSITY LIPOPROTEIN RECEPTOR-RELATED PROTEIN 2-RELATED"/>
    <property type="match status" value="1"/>
</dbReference>
<dbReference type="InterPro" id="IPR001881">
    <property type="entry name" value="EGF-like_Ca-bd_dom"/>
</dbReference>
<evidence type="ECO:0000256" key="1">
    <source>
        <dbReference type="ARBA" id="ARBA00004167"/>
    </source>
</evidence>
<proteinExistence type="inferred from homology"/>
<feature type="domain" description="EGF-like" evidence="15">
    <location>
        <begin position="141"/>
        <end position="181"/>
    </location>
</feature>
<dbReference type="Gene3D" id="4.10.400.10">
    <property type="entry name" value="Low-density Lipoprotein Receptor"/>
    <property type="match status" value="2"/>
</dbReference>
<evidence type="ECO:0000256" key="9">
    <source>
        <dbReference type="ARBA" id="ARBA00023136"/>
    </source>
</evidence>
<dbReference type="InterPro" id="IPR000152">
    <property type="entry name" value="EGF-type_Asp/Asn_hydroxyl_site"/>
</dbReference>
<keyword evidence="5" id="KW-0812">Transmembrane</keyword>
<dbReference type="InterPro" id="IPR026823">
    <property type="entry name" value="cEGF"/>
</dbReference>
<evidence type="ECO:0000256" key="3">
    <source>
        <dbReference type="ARBA" id="ARBA00022536"/>
    </source>
</evidence>
<evidence type="ECO:0000256" key="12">
    <source>
        <dbReference type="ARBA" id="ARBA00023180"/>
    </source>
</evidence>
<dbReference type="InterPro" id="IPR036055">
    <property type="entry name" value="LDL_receptor-like_sf"/>
</dbReference>
<comment type="caution">
    <text evidence="13">Lacks conserved residue(s) required for the propagation of feature annotation.</text>
</comment>
<dbReference type="PANTHER" id="PTHR22722:SF12">
    <property type="entry name" value="EGF-LIKE DOMAIN-CONTAINING PROTEIN"/>
    <property type="match status" value="1"/>
</dbReference>
<keyword evidence="12" id="KW-0325">Glycoprotein</keyword>
<reference evidence="16" key="2">
    <citation type="submission" date="2025-09" db="UniProtKB">
        <authorList>
            <consortium name="Ensembl"/>
        </authorList>
    </citation>
    <scope>IDENTIFICATION</scope>
</reference>
<dbReference type="CDD" id="cd00112">
    <property type="entry name" value="LDLa"/>
    <property type="match status" value="2"/>
</dbReference>
<dbReference type="SUPFAM" id="SSF63825">
    <property type="entry name" value="YWTD domain"/>
    <property type="match status" value="1"/>
</dbReference>
<dbReference type="GO" id="GO:0005509">
    <property type="term" value="F:calcium ion binding"/>
    <property type="evidence" value="ECO:0007669"/>
    <property type="project" value="InterPro"/>
</dbReference>
<dbReference type="SMART" id="SM00135">
    <property type="entry name" value="LY"/>
    <property type="match status" value="2"/>
</dbReference>
<keyword evidence="17" id="KW-1185">Reference proteome</keyword>
<dbReference type="InterPro" id="IPR023415">
    <property type="entry name" value="LDLR_class-A_CS"/>
</dbReference>
<dbReference type="Pfam" id="PF00057">
    <property type="entry name" value="Ldl_recept_a"/>
    <property type="match status" value="2"/>
</dbReference>
<evidence type="ECO:0000256" key="6">
    <source>
        <dbReference type="ARBA" id="ARBA00022729"/>
    </source>
</evidence>
<name>A0A3B4AFY2_9GOBI</name>
<dbReference type="AlphaFoldDB" id="A0A3B4AFY2"/>
<dbReference type="PROSITE" id="PS01209">
    <property type="entry name" value="LDLRA_1"/>
    <property type="match status" value="2"/>
</dbReference>
<dbReference type="SMART" id="SM00181">
    <property type="entry name" value="EGF"/>
    <property type="match status" value="2"/>
</dbReference>
<keyword evidence="11" id="KW-0675">Receptor</keyword>
<accession>A0A3B4AFY2</accession>
<keyword evidence="4" id="KW-0254">Endocytosis</keyword>
<dbReference type="SUPFAM" id="SSF57424">
    <property type="entry name" value="LDL receptor-like module"/>
    <property type="match status" value="2"/>
</dbReference>
<dbReference type="PROSITE" id="PS01186">
    <property type="entry name" value="EGF_2"/>
    <property type="match status" value="1"/>
</dbReference>
<dbReference type="FunFam" id="2.10.25.10:FF:000010">
    <property type="entry name" value="Pro-epidermal growth factor"/>
    <property type="match status" value="1"/>
</dbReference>
<dbReference type="SMART" id="SM00192">
    <property type="entry name" value="LDLa"/>
    <property type="match status" value="2"/>
</dbReference>
<dbReference type="GO" id="GO:0016324">
    <property type="term" value="C:apical plasma membrane"/>
    <property type="evidence" value="ECO:0007669"/>
    <property type="project" value="TreeGrafter"/>
</dbReference>
<dbReference type="InterPro" id="IPR018097">
    <property type="entry name" value="EGF_Ca-bd_CS"/>
</dbReference>
<organism evidence="16 17">
    <name type="scientific">Periophthalmus magnuspinnatus</name>
    <dbReference type="NCBI Taxonomy" id="409849"/>
    <lineage>
        <taxon>Eukaryota</taxon>
        <taxon>Metazoa</taxon>
        <taxon>Chordata</taxon>
        <taxon>Craniata</taxon>
        <taxon>Vertebrata</taxon>
        <taxon>Euteleostomi</taxon>
        <taxon>Actinopterygii</taxon>
        <taxon>Neopterygii</taxon>
        <taxon>Teleostei</taxon>
        <taxon>Neoteleostei</taxon>
        <taxon>Acanthomorphata</taxon>
        <taxon>Gobiaria</taxon>
        <taxon>Gobiiformes</taxon>
        <taxon>Gobioidei</taxon>
        <taxon>Gobiidae</taxon>
        <taxon>Oxudercinae</taxon>
        <taxon>Periophthalmus</taxon>
    </lineage>
</organism>
<dbReference type="InterPro" id="IPR002172">
    <property type="entry name" value="LDrepeatLR_classA_rpt"/>
</dbReference>
<feature type="disulfide bond" evidence="14">
    <location>
        <begin position="70"/>
        <end position="88"/>
    </location>
</feature>
<dbReference type="SUPFAM" id="SSF57196">
    <property type="entry name" value="EGF/Laminin"/>
    <property type="match status" value="2"/>
</dbReference>
<keyword evidence="10 14" id="KW-1015">Disulfide bond</keyword>
<keyword evidence="9" id="KW-0472">Membrane</keyword>
<evidence type="ECO:0000313" key="17">
    <source>
        <dbReference type="Proteomes" id="UP000261520"/>
    </source>
</evidence>
<dbReference type="PROSITE" id="PS00010">
    <property type="entry name" value="ASX_HYDROXYL"/>
    <property type="match status" value="1"/>
</dbReference>
<evidence type="ECO:0000256" key="2">
    <source>
        <dbReference type="ARBA" id="ARBA00009939"/>
    </source>
</evidence>
<comment type="subcellular location">
    <subcellularLocation>
        <location evidence="1">Membrane</location>
        <topology evidence="1">Single-pass membrane protein</topology>
    </subcellularLocation>
</comment>
<evidence type="ECO:0000256" key="7">
    <source>
        <dbReference type="ARBA" id="ARBA00022737"/>
    </source>
</evidence>
<dbReference type="GO" id="GO:0042562">
    <property type="term" value="F:hormone binding"/>
    <property type="evidence" value="ECO:0007669"/>
    <property type="project" value="TreeGrafter"/>
</dbReference>
<dbReference type="PROSITE" id="PS01187">
    <property type="entry name" value="EGF_CA"/>
    <property type="match status" value="1"/>
</dbReference>
<evidence type="ECO:0000256" key="10">
    <source>
        <dbReference type="ARBA" id="ARBA00023157"/>
    </source>
</evidence>
<dbReference type="PROSITE" id="PS50026">
    <property type="entry name" value="EGF_3"/>
    <property type="match status" value="1"/>
</dbReference>
<keyword evidence="3 13" id="KW-0245">EGF-like domain</keyword>
<evidence type="ECO:0000256" key="14">
    <source>
        <dbReference type="PROSITE-ProRule" id="PRU00124"/>
    </source>
</evidence>
<evidence type="ECO:0000256" key="5">
    <source>
        <dbReference type="ARBA" id="ARBA00022692"/>
    </source>
</evidence>
<dbReference type="Gene3D" id="2.120.10.30">
    <property type="entry name" value="TolB, C-terminal domain"/>
    <property type="match status" value="1"/>
</dbReference>
<dbReference type="Gene3D" id="2.10.25.10">
    <property type="entry name" value="Laminin"/>
    <property type="match status" value="2"/>
</dbReference>
<dbReference type="Pfam" id="PF14670">
    <property type="entry name" value="FXa_inhibition"/>
    <property type="match status" value="1"/>
</dbReference>
<dbReference type="Ensembl" id="ENSPMGT00000016569.1">
    <property type="protein sequence ID" value="ENSPMGP00000015539.1"/>
    <property type="gene ID" value="ENSPMGG00000012712.1"/>
</dbReference>
<keyword evidence="6" id="KW-0732">Signal</keyword>
<dbReference type="InterPro" id="IPR051221">
    <property type="entry name" value="LDLR-related"/>
</dbReference>
<sequence length="330" mass="36828">QLNPPVAVLQSCVLNCRTAPVKCKEYQWQCGDDSQCIPLSWRCDGKEDCENGKDEDQCSERKCAPHLYTCGSSECLEPRQLCNRVTNCADRSDEGAGCHLRNCSSSLAPRCDHYCVTTPSGPRCFCAAGFQPHRNGLSCVDIDECRVSSGVCKHICLNTQGSYVCHCHPGFYLELDKRSCKTEGTVLSCWFDIVDTYERYVFFQSSLALLLCFNLLLESVTGVKSEFIAVDWVGKNMYWVDGLLGQILAVKLMSIFDIFTPQIEQAGMDGSKRKVVVSQGLSWPVSLAFDVLDNRIYWADEKLRCIGSASMDGENVKVKDEKHANITKMP</sequence>
<feature type="disulfide bond" evidence="14">
    <location>
        <begin position="63"/>
        <end position="75"/>
    </location>
</feature>
<dbReference type="InterPro" id="IPR000742">
    <property type="entry name" value="EGF"/>
</dbReference>